<reference evidence="2 3" key="1">
    <citation type="journal article" date="2017" name="PLoS Biol.">
        <title>The sea cucumber genome provides insights into morphological evolution and visceral regeneration.</title>
        <authorList>
            <person name="Zhang X."/>
            <person name="Sun L."/>
            <person name="Yuan J."/>
            <person name="Sun Y."/>
            <person name="Gao Y."/>
            <person name="Zhang L."/>
            <person name="Li S."/>
            <person name="Dai H."/>
            <person name="Hamel J.F."/>
            <person name="Liu C."/>
            <person name="Yu Y."/>
            <person name="Liu S."/>
            <person name="Lin W."/>
            <person name="Guo K."/>
            <person name="Jin S."/>
            <person name="Xu P."/>
            <person name="Storey K.B."/>
            <person name="Huan P."/>
            <person name="Zhang T."/>
            <person name="Zhou Y."/>
            <person name="Zhang J."/>
            <person name="Lin C."/>
            <person name="Li X."/>
            <person name="Xing L."/>
            <person name="Huo D."/>
            <person name="Sun M."/>
            <person name="Wang L."/>
            <person name="Mercier A."/>
            <person name="Li F."/>
            <person name="Yang H."/>
            <person name="Xiang J."/>
        </authorList>
    </citation>
    <scope>NUCLEOTIDE SEQUENCE [LARGE SCALE GENOMIC DNA]</scope>
    <source>
        <strain evidence="2">Shaxun</strain>
        <tissue evidence="2">Muscle</tissue>
    </source>
</reference>
<dbReference type="Proteomes" id="UP000230750">
    <property type="component" value="Unassembled WGS sequence"/>
</dbReference>
<accession>A0A2G8KJN5</accession>
<evidence type="ECO:0000313" key="2">
    <source>
        <dbReference type="EMBL" id="PIK48213.1"/>
    </source>
</evidence>
<feature type="region of interest" description="Disordered" evidence="1">
    <location>
        <begin position="101"/>
        <end position="146"/>
    </location>
</feature>
<name>A0A2G8KJN5_STIJA</name>
<keyword evidence="3" id="KW-1185">Reference proteome</keyword>
<evidence type="ECO:0000313" key="3">
    <source>
        <dbReference type="Proteomes" id="UP000230750"/>
    </source>
</evidence>
<protein>
    <submittedName>
        <fullName evidence="2">Uncharacterized protein</fullName>
    </submittedName>
</protein>
<feature type="compositionally biased region" description="Polar residues" evidence="1">
    <location>
        <begin position="134"/>
        <end position="146"/>
    </location>
</feature>
<organism evidence="2 3">
    <name type="scientific">Stichopus japonicus</name>
    <name type="common">Sea cucumber</name>
    <dbReference type="NCBI Taxonomy" id="307972"/>
    <lineage>
        <taxon>Eukaryota</taxon>
        <taxon>Metazoa</taxon>
        <taxon>Echinodermata</taxon>
        <taxon>Eleutherozoa</taxon>
        <taxon>Echinozoa</taxon>
        <taxon>Holothuroidea</taxon>
        <taxon>Aspidochirotacea</taxon>
        <taxon>Aspidochirotida</taxon>
        <taxon>Stichopodidae</taxon>
        <taxon>Apostichopus</taxon>
    </lineage>
</organism>
<gene>
    <name evidence="2" type="ORF">BSL78_14921</name>
</gene>
<dbReference type="AlphaFoldDB" id="A0A2G8KJN5"/>
<proteinExistence type="predicted"/>
<sequence>MSEVPQLGHRVTGTQESTNWKLCMLCQSEDVRRGPMVLQPKADSYKHLLEQIQERASLHDGNFVHIQRRLKDSTKETLCTERAVWHRACYCNATNKVQIQRARDRNDHALSTGSYTGRKHGQKRDNTEMDEPGPSTSGSPAPFTRSSTVPLDKDRCFFCQNDDGQHLFQVRTEDAGKKLRTCLEMPH</sequence>
<comment type="caution">
    <text evidence="2">The sequence shown here is derived from an EMBL/GenBank/DDBJ whole genome shotgun (WGS) entry which is preliminary data.</text>
</comment>
<evidence type="ECO:0000256" key="1">
    <source>
        <dbReference type="SAM" id="MobiDB-lite"/>
    </source>
</evidence>
<dbReference type="OrthoDB" id="10018319at2759"/>
<dbReference type="EMBL" id="MRZV01000535">
    <property type="protein sequence ID" value="PIK48213.1"/>
    <property type="molecule type" value="Genomic_DNA"/>
</dbReference>